<reference evidence="2" key="1">
    <citation type="submission" date="2019-03" db="EMBL/GenBank/DDBJ databases">
        <title>Single cell metagenomics reveals metabolic interactions within the superorganism composed of flagellate Streblomastix strix and complex community of Bacteroidetes bacteria on its surface.</title>
        <authorList>
            <person name="Treitli S.C."/>
            <person name="Kolisko M."/>
            <person name="Husnik F."/>
            <person name="Keeling P."/>
            <person name="Hampl V."/>
        </authorList>
    </citation>
    <scope>NUCLEOTIDE SEQUENCE</scope>
    <source>
        <strain evidence="2">STM</strain>
    </source>
</reference>
<comment type="caution">
    <text evidence="2">The sequence shown here is derived from an EMBL/GenBank/DDBJ whole genome shotgun (WGS) entry which is preliminary data.</text>
</comment>
<dbReference type="InterPro" id="IPR012338">
    <property type="entry name" value="Beta-lactam/transpept-like"/>
</dbReference>
<feature type="domain" description="Penicillin-binding protein transpeptidase" evidence="1">
    <location>
        <begin position="1"/>
        <end position="85"/>
    </location>
</feature>
<dbReference type="PANTHER" id="PTHR30627">
    <property type="entry name" value="PEPTIDOGLYCAN D,D-TRANSPEPTIDASE"/>
    <property type="match status" value="1"/>
</dbReference>
<sequence>PQNYEYVVEGMRRAVTGGTCRRANIPGIEVCGKTGTAQNRTMNLKDHSIFMGFAPMNNPKIAISAYIENAGFGATWAVPVAALLMEKYINGSVAPERAYRIEEISNTNLIPHGIQKH</sequence>
<dbReference type="Pfam" id="PF00905">
    <property type="entry name" value="Transpeptidase"/>
    <property type="match status" value="1"/>
</dbReference>
<evidence type="ECO:0000259" key="1">
    <source>
        <dbReference type="Pfam" id="PF00905"/>
    </source>
</evidence>
<dbReference type="InterPro" id="IPR050515">
    <property type="entry name" value="Beta-lactam/transpept"/>
</dbReference>
<dbReference type="AlphaFoldDB" id="A0A5J4PMX7"/>
<evidence type="ECO:0000313" key="2">
    <source>
        <dbReference type="EMBL" id="KAA6310231.1"/>
    </source>
</evidence>
<dbReference type="PANTHER" id="PTHR30627:SF2">
    <property type="entry name" value="PEPTIDOGLYCAN D,D-TRANSPEPTIDASE MRDA"/>
    <property type="match status" value="1"/>
</dbReference>
<dbReference type="Gene3D" id="3.40.710.10">
    <property type="entry name" value="DD-peptidase/beta-lactamase superfamily"/>
    <property type="match status" value="1"/>
</dbReference>
<dbReference type="GO" id="GO:0071972">
    <property type="term" value="F:peptidoglycan L,D-transpeptidase activity"/>
    <property type="evidence" value="ECO:0007669"/>
    <property type="project" value="TreeGrafter"/>
</dbReference>
<dbReference type="SUPFAM" id="SSF56601">
    <property type="entry name" value="beta-lactamase/transpeptidase-like"/>
    <property type="match status" value="1"/>
</dbReference>
<dbReference type="GO" id="GO:0071555">
    <property type="term" value="P:cell wall organization"/>
    <property type="evidence" value="ECO:0007669"/>
    <property type="project" value="TreeGrafter"/>
</dbReference>
<gene>
    <name evidence="2" type="ORF">EZS27_038432</name>
</gene>
<protein>
    <recommendedName>
        <fullName evidence="1">Penicillin-binding protein transpeptidase domain-containing protein</fullName>
    </recommendedName>
</protein>
<dbReference type="EMBL" id="SNRY01007533">
    <property type="protein sequence ID" value="KAA6310231.1"/>
    <property type="molecule type" value="Genomic_DNA"/>
</dbReference>
<dbReference type="GO" id="GO:0005886">
    <property type="term" value="C:plasma membrane"/>
    <property type="evidence" value="ECO:0007669"/>
    <property type="project" value="TreeGrafter"/>
</dbReference>
<dbReference type="InterPro" id="IPR001460">
    <property type="entry name" value="PCN-bd_Tpept"/>
</dbReference>
<dbReference type="GO" id="GO:0008658">
    <property type="term" value="F:penicillin binding"/>
    <property type="evidence" value="ECO:0007669"/>
    <property type="project" value="InterPro"/>
</dbReference>
<feature type="non-terminal residue" evidence="2">
    <location>
        <position position="1"/>
    </location>
</feature>
<name>A0A5J4PMX7_9ZZZZ</name>
<organism evidence="2">
    <name type="scientific">termite gut metagenome</name>
    <dbReference type="NCBI Taxonomy" id="433724"/>
    <lineage>
        <taxon>unclassified sequences</taxon>
        <taxon>metagenomes</taxon>
        <taxon>organismal metagenomes</taxon>
    </lineage>
</organism>
<accession>A0A5J4PMX7</accession>
<proteinExistence type="predicted"/>